<feature type="compositionally biased region" description="Basic and acidic residues" evidence="1">
    <location>
        <begin position="155"/>
        <end position="164"/>
    </location>
</feature>
<evidence type="ECO:0008006" key="5">
    <source>
        <dbReference type="Google" id="ProtNLM"/>
    </source>
</evidence>
<dbReference type="RefSeq" id="WP_120719683.1">
    <property type="nucleotide sequence ID" value="NZ_CP032698.1"/>
</dbReference>
<feature type="region of interest" description="Disordered" evidence="1">
    <location>
        <begin position="155"/>
        <end position="175"/>
    </location>
</feature>
<name>A0A387HCP5_9ACTN</name>
<evidence type="ECO:0000313" key="4">
    <source>
        <dbReference type="Proteomes" id="UP000271554"/>
    </source>
</evidence>
<keyword evidence="2" id="KW-0732">Signal</keyword>
<accession>A0A387HCP5</accession>
<organism evidence="3 4">
    <name type="scientific">Streptomyces hundungensis</name>
    <dbReference type="NCBI Taxonomy" id="1077946"/>
    <lineage>
        <taxon>Bacteria</taxon>
        <taxon>Bacillati</taxon>
        <taxon>Actinomycetota</taxon>
        <taxon>Actinomycetes</taxon>
        <taxon>Kitasatosporales</taxon>
        <taxon>Streptomycetaceae</taxon>
        <taxon>Streptomyces</taxon>
    </lineage>
</organism>
<keyword evidence="4" id="KW-1185">Reference proteome</keyword>
<dbReference type="OrthoDB" id="3745543at2"/>
<feature type="signal peptide" evidence="2">
    <location>
        <begin position="1"/>
        <end position="25"/>
    </location>
</feature>
<reference evidence="3 4" key="1">
    <citation type="submission" date="2018-10" db="EMBL/GenBank/DDBJ databases">
        <title>Relationship between Morphology and Antimicrobial Activity in Streptomyces.</title>
        <authorList>
            <person name="Kang H.J."/>
            <person name="Kim S.B."/>
        </authorList>
    </citation>
    <scope>NUCLEOTIDE SEQUENCE [LARGE SCALE GENOMIC DNA]</scope>
    <source>
        <strain evidence="3 4">BH38</strain>
    </source>
</reference>
<feature type="compositionally biased region" description="Polar residues" evidence="1">
    <location>
        <begin position="203"/>
        <end position="216"/>
    </location>
</feature>
<dbReference type="AlphaFoldDB" id="A0A387HCP5"/>
<evidence type="ECO:0000313" key="3">
    <source>
        <dbReference type="EMBL" id="AYG78418.1"/>
    </source>
</evidence>
<dbReference type="Gene3D" id="2.50.20.20">
    <property type="match status" value="1"/>
</dbReference>
<dbReference type="EMBL" id="CP032698">
    <property type="protein sequence ID" value="AYG78418.1"/>
    <property type="molecule type" value="Genomic_DNA"/>
</dbReference>
<evidence type="ECO:0000256" key="1">
    <source>
        <dbReference type="SAM" id="MobiDB-lite"/>
    </source>
</evidence>
<feature type="region of interest" description="Disordered" evidence="1">
    <location>
        <begin position="203"/>
        <end position="242"/>
    </location>
</feature>
<gene>
    <name evidence="3" type="ORF">DWB77_00525</name>
</gene>
<dbReference type="Proteomes" id="UP000271554">
    <property type="component" value="Chromosome"/>
</dbReference>
<evidence type="ECO:0000256" key="2">
    <source>
        <dbReference type="SAM" id="SignalP"/>
    </source>
</evidence>
<protein>
    <recommendedName>
        <fullName evidence="5">Lipoprotein</fullName>
    </recommendedName>
</protein>
<proteinExistence type="predicted"/>
<dbReference type="PROSITE" id="PS51257">
    <property type="entry name" value="PROKAR_LIPOPROTEIN"/>
    <property type="match status" value="1"/>
</dbReference>
<dbReference type="KEGG" id="shun:DWB77_00525"/>
<sequence>MRGTRTSVAAATLGFLCLAGTTACGGDDDEAFKGQSADQIAAKAVEATRQAESMHIKGNITQSGGQKVAIDLAVDSQKNCQGTVTNAQAVTDVRHKDATLYLKGNTAYWQASLKQQPQAEKTVPKLADKWVRMPANDDQLTGLCDKQGLLAAMDEDKSEREGMSRGDSTTIEGKKALELTKQKDGKTQSLFVATEGKPFILKATTSGASPETTLFTDYNKPVNPPQPPADQTVDLKQLATQK</sequence>
<feature type="chain" id="PRO_5017284138" description="Lipoprotein" evidence="2">
    <location>
        <begin position="26"/>
        <end position="242"/>
    </location>
</feature>